<dbReference type="PANTHER" id="PTHR43213">
    <property type="entry name" value="BIFUNCTIONAL DTTP/UTP PYROPHOSPHATASE/METHYLTRANSFERASE PROTEIN-RELATED"/>
    <property type="match status" value="1"/>
</dbReference>
<organism evidence="3 4">
    <name type="scientific">Parthenolecanium corni</name>
    <dbReference type="NCBI Taxonomy" id="536013"/>
    <lineage>
        <taxon>Eukaryota</taxon>
        <taxon>Metazoa</taxon>
        <taxon>Ecdysozoa</taxon>
        <taxon>Arthropoda</taxon>
        <taxon>Hexapoda</taxon>
        <taxon>Insecta</taxon>
        <taxon>Pterygota</taxon>
        <taxon>Neoptera</taxon>
        <taxon>Paraneoptera</taxon>
        <taxon>Hemiptera</taxon>
        <taxon>Sternorrhyncha</taxon>
        <taxon>Coccoidea</taxon>
        <taxon>Coccidae</taxon>
        <taxon>Parthenolecanium</taxon>
    </lineage>
</organism>
<dbReference type="CDD" id="cd00555">
    <property type="entry name" value="Maf"/>
    <property type="match status" value="1"/>
</dbReference>
<reference evidence="3 4" key="1">
    <citation type="submission" date="2024-03" db="EMBL/GenBank/DDBJ databases">
        <title>Adaptation during the transition from Ophiocordyceps entomopathogen to insect associate is accompanied by gene loss and intensified selection.</title>
        <authorList>
            <person name="Ward C.M."/>
            <person name="Onetto C.A."/>
            <person name="Borneman A.R."/>
        </authorList>
    </citation>
    <scope>NUCLEOTIDE SEQUENCE [LARGE SCALE GENOMIC DNA]</scope>
    <source>
        <strain evidence="3">AWRI1</strain>
        <tissue evidence="3">Single Adult Female</tissue>
    </source>
</reference>
<dbReference type="PANTHER" id="PTHR43213:SF5">
    <property type="entry name" value="BIFUNCTIONAL DTTP_UTP PYROPHOSPHATASE_METHYLTRANSFERASE PROTEIN-RELATED"/>
    <property type="match status" value="1"/>
</dbReference>
<accession>A0AAN9TY01</accession>
<dbReference type="EMBL" id="JBBCAQ010000020">
    <property type="protein sequence ID" value="KAK7592964.1"/>
    <property type="molecule type" value="Genomic_DNA"/>
</dbReference>
<dbReference type="SUPFAM" id="SSF52972">
    <property type="entry name" value="ITPase-like"/>
    <property type="match status" value="1"/>
</dbReference>
<dbReference type="GO" id="GO:0047429">
    <property type="term" value="F:nucleoside triphosphate diphosphatase activity"/>
    <property type="evidence" value="ECO:0007669"/>
    <property type="project" value="InterPro"/>
</dbReference>
<dbReference type="Gene3D" id="3.90.950.10">
    <property type="match status" value="1"/>
</dbReference>
<keyword evidence="2" id="KW-0378">Hydrolase</keyword>
<evidence type="ECO:0000256" key="2">
    <source>
        <dbReference type="ARBA" id="ARBA00022801"/>
    </source>
</evidence>
<dbReference type="InterPro" id="IPR003697">
    <property type="entry name" value="Maf-like"/>
</dbReference>
<comment type="caution">
    <text evidence="3">The sequence shown here is derived from an EMBL/GenBank/DDBJ whole genome shotgun (WGS) entry which is preliminary data.</text>
</comment>
<sequence>MLEPILQSVLANKKIVLASSSPRRKEILQNLKLKFDVIPSKFDEDSLDQSKYPTQKDYVLDVAKHKVEAVFEDLKSKNKLPDVIIGADSVVELNNRLFGKPKNPEEAVEFLSLLNGKPHTVHTAVVIKTPTLSKNFVESTTVHMAPLEADVIKAYVETKDPL</sequence>
<keyword evidence="4" id="KW-1185">Reference proteome</keyword>
<dbReference type="Proteomes" id="UP001367676">
    <property type="component" value="Unassembled WGS sequence"/>
</dbReference>
<dbReference type="NCBIfam" id="TIGR00172">
    <property type="entry name" value="maf"/>
    <property type="match status" value="1"/>
</dbReference>
<protein>
    <submittedName>
        <fullName evidence="3">Uncharacterized protein</fullName>
    </submittedName>
</protein>
<gene>
    <name evidence="3" type="ORF">V9T40_007716</name>
</gene>
<evidence type="ECO:0000256" key="1">
    <source>
        <dbReference type="ARBA" id="ARBA00001968"/>
    </source>
</evidence>
<name>A0AAN9TY01_9HEMI</name>
<evidence type="ECO:0000313" key="3">
    <source>
        <dbReference type="EMBL" id="KAK7592964.1"/>
    </source>
</evidence>
<dbReference type="Pfam" id="PF02545">
    <property type="entry name" value="Maf"/>
    <property type="match status" value="1"/>
</dbReference>
<evidence type="ECO:0000313" key="4">
    <source>
        <dbReference type="Proteomes" id="UP001367676"/>
    </source>
</evidence>
<comment type="cofactor">
    <cofactor evidence="1">
        <name>a divalent metal cation</name>
        <dbReference type="ChEBI" id="CHEBI:60240"/>
    </cofactor>
</comment>
<dbReference type="PIRSF" id="PIRSF006305">
    <property type="entry name" value="Maf"/>
    <property type="match status" value="1"/>
</dbReference>
<dbReference type="InterPro" id="IPR029001">
    <property type="entry name" value="ITPase-like_fam"/>
</dbReference>
<dbReference type="AlphaFoldDB" id="A0AAN9TY01"/>
<proteinExistence type="predicted"/>